<dbReference type="EMBL" id="BAAAZC010000055">
    <property type="protein sequence ID" value="GAA3995331.1"/>
    <property type="molecule type" value="Genomic_DNA"/>
</dbReference>
<name>A0ABP7RBM6_9SPHI</name>
<feature type="domain" description="PTS EIIA type-4" evidence="8">
    <location>
        <begin position="1"/>
        <end position="122"/>
    </location>
</feature>
<evidence type="ECO:0000259" key="8">
    <source>
        <dbReference type="PROSITE" id="PS51096"/>
    </source>
</evidence>
<evidence type="ECO:0000256" key="5">
    <source>
        <dbReference type="ARBA" id="ARBA00022679"/>
    </source>
</evidence>
<dbReference type="InterPro" id="IPR051471">
    <property type="entry name" value="Bacterial_PTS_sugar_comp"/>
</dbReference>
<evidence type="ECO:0000256" key="7">
    <source>
        <dbReference type="ARBA" id="ARBA00022777"/>
    </source>
</evidence>
<evidence type="ECO:0000313" key="9">
    <source>
        <dbReference type="EMBL" id="GAA3995331.1"/>
    </source>
</evidence>
<keyword evidence="10" id="KW-1185">Reference proteome</keyword>
<dbReference type="Gene3D" id="3.40.50.510">
    <property type="entry name" value="Phosphotransferase system, mannose-type IIA component"/>
    <property type="match status" value="1"/>
</dbReference>
<dbReference type="Pfam" id="PF03610">
    <property type="entry name" value="EIIA-man"/>
    <property type="match status" value="1"/>
</dbReference>
<accession>A0ABP7RBM6</accession>
<evidence type="ECO:0000256" key="6">
    <source>
        <dbReference type="ARBA" id="ARBA00022683"/>
    </source>
</evidence>
<comment type="caution">
    <text evidence="9">The sequence shown here is derived from an EMBL/GenBank/DDBJ whole genome shotgun (WGS) entry which is preliminary data.</text>
</comment>
<gene>
    <name evidence="9" type="ORF">GCM10022210_57300</name>
</gene>
<dbReference type="SUPFAM" id="SSF53062">
    <property type="entry name" value="PTS system fructose IIA component-like"/>
    <property type="match status" value="1"/>
</dbReference>
<keyword evidence="7" id="KW-0418">Kinase</keyword>
<organism evidence="9 10">
    <name type="scientific">Mucilaginibacter dorajii</name>
    <dbReference type="NCBI Taxonomy" id="692994"/>
    <lineage>
        <taxon>Bacteria</taxon>
        <taxon>Pseudomonadati</taxon>
        <taxon>Bacteroidota</taxon>
        <taxon>Sphingobacteriia</taxon>
        <taxon>Sphingobacteriales</taxon>
        <taxon>Sphingobacteriaceae</taxon>
        <taxon>Mucilaginibacter</taxon>
    </lineage>
</organism>
<dbReference type="InterPro" id="IPR036662">
    <property type="entry name" value="PTS_EIIA_man-typ_sf"/>
</dbReference>
<comment type="subcellular location">
    <subcellularLocation>
        <location evidence="1">Cytoplasm</location>
    </subcellularLocation>
</comment>
<keyword evidence="3" id="KW-0963">Cytoplasm</keyword>
<keyword evidence="5" id="KW-0808">Transferase</keyword>
<dbReference type="InterPro" id="IPR033887">
    <property type="entry name" value="PTS_IIA_man"/>
</dbReference>
<keyword evidence="6" id="KW-0598">Phosphotransferase system</keyword>
<proteinExistence type="predicted"/>
<keyword evidence="4" id="KW-0762">Sugar transport</keyword>
<dbReference type="Proteomes" id="UP001500742">
    <property type="component" value="Unassembled WGS sequence"/>
</dbReference>
<sequence length="140" mass="15549">MRKFLIATHGAFAQGVRSSLDVIIGETENLFLIGAYLDQNISVEDELMPVLDQITDDDELIIFTDLLGGSVNNIMIREALRPNVHLVSGFNLPLLIEIILADADTPVDEVIASAIINAKEQMAYVNKLIEIQQQHDFDND</sequence>
<dbReference type="RefSeq" id="WP_259095066.1">
    <property type="nucleotide sequence ID" value="NZ_BAAAZC010000055.1"/>
</dbReference>
<evidence type="ECO:0000256" key="1">
    <source>
        <dbReference type="ARBA" id="ARBA00004496"/>
    </source>
</evidence>
<reference evidence="10" key="1">
    <citation type="journal article" date="2019" name="Int. J. Syst. Evol. Microbiol.">
        <title>The Global Catalogue of Microorganisms (GCM) 10K type strain sequencing project: providing services to taxonomists for standard genome sequencing and annotation.</title>
        <authorList>
            <consortium name="The Broad Institute Genomics Platform"/>
            <consortium name="The Broad Institute Genome Sequencing Center for Infectious Disease"/>
            <person name="Wu L."/>
            <person name="Ma J."/>
        </authorList>
    </citation>
    <scope>NUCLEOTIDE SEQUENCE [LARGE SCALE GENOMIC DNA]</scope>
    <source>
        <strain evidence="10">JCM 16601</strain>
    </source>
</reference>
<dbReference type="CDD" id="cd00006">
    <property type="entry name" value="PTS_IIA_man"/>
    <property type="match status" value="1"/>
</dbReference>
<evidence type="ECO:0000256" key="4">
    <source>
        <dbReference type="ARBA" id="ARBA00022597"/>
    </source>
</evidence>
<dbReference type="PROSITE" id="PS51096">
    <property type="entry name" value="PTS_EIIA_TYPE_4"/>
    <property type="match status" value="1"/>
</dbReference>
<evidence type="ECO:0000256" key="2">
    <source>
        <dbReference type="ARBA" id="ARBA00022448"/>
    </source>
</evidence>
<keyword evidence="2" id="KW-0813">Transport</keyword>
<evidence type="ECO:0000313" key="10">
    <source>
        <dbReference type="Proteomes" id="UP001500742"/>
    </source>
</evidence>
<dbReference type="PANTHER" id="PTHR33799">
    <property type="entry name" value="PTS PERMEASE-RELATED-RELATED"/>
    <property type="match status" value="1"/>
</dbReference>
<dbReference type="PANTHER" id="PTHR33799:SF1">
    <property type="entry name" value="PTS SYSTEM MANNOSE-SPECIFIC EIIAB COMPONENT-RELATED"/>
    <property type="match status" value="1"/>
</dbReference>
<dbReference type="InterPro" id="IPR004701">
    <property type="entry name" value="PTS_EIIA_man-typ"/>
</dbReference>
<evidence type="ECO:0000256" key="3">
    <source>
        <dbReference type="ARBA" id="ARBA00022490"/>
    </source>
</evidence>
<protein>
    <submittedName>
        <fullName evidence="9">PTS fructose transporter subunit IIA</fullName>
    </submittedName>
</protein>